<feature type="non-terminal residue" evidence="3">
    <location>
        <position position="53"/>
    </location>
</feature>
<dbReference type="EMBL" id="JAHRHJ020000006">
    <property type="protein sequence ID" value="KAH9310745.1"/>
    <property type="molecule type" value="Genomic_DNA"/>
</dbReference>
<evidence type="ECO:0000256" key="1">
    <source>
        <dbReference type="ARBA" id="ARBA00022741"/>
    </source>
</evidence>
<accession>A0AA38L7N6</accession>
<keyword evidence="2" id="KW-0067">ATP-binding</keyword>
<organism evidence="3 4">
    <name type="scientific">Taxus chinensis</name>
    <name type="common">Chinese yew</name>
    <name type="synonym">Taxus wallichiana var. chinensis</name>
    <dbReference type="NCBI Taxonomy" id="29808"/>
    <lineage>
        <taxon>Eukaryota</taxon>
        <taxon>Viridiplantae</taxon>
        <taxon>Streptophyta</taxon>
        <taxon>Embryophyta</taxon>
        <taxon>Tracheophyta</taxon>
        <taxon>Spermatophyta</taxon>
        <taxon>Pinopsida</taxon>
        <taxon>Pinidae</taxon>
        <taxon>Conifers II</taxon>
        <taxon>Cupressales</taxon>
        <taxon>Taxaceae</taxon>
        <taxon>Taxus</taxon>
    </lineage>
</organism>
<comment type="caution">
    <text evidence="3">The sequence shown here is derived from an EMBL/GenBank/DDBJ whole genome shotgun (WGS) entry which is preliminary data.</text>
</comment>
<reference evidence="3 4" key="1">
    <citation type="journal article" date="2021" name="Nat. Plants">
        <title>The Taxus genome provides insights into paclitaxel biosynthesis.</title>
        <authorList>
            <person name="Xiong X."/>
            <person name="Gou J."/>
            <person name="Liao Q."/>
            <person name="Li Y."/>
            <person name="Zhou Q."/>
            <person name="Bi G."/>
            <person name="Li C."/>
            <person name="Du R."/>
            <person name="Wang X."/>
            <person name="Sun T."/>
            <person name="Guo L."/>
            <person name="Liang H."/>
            <person name="Lu P."/>
            <person name="Wu Y."/>
            <person name="Zhang Z."/>
            <person name="Ro D.K."/>
            <person name="Shang Y."/>
            <person name="Huang S."/>
            <person name="Yan J."/>
        </authorList>
    </citation>
    <scope>NUCLEOTIDE SEQUENCE [LARGE SCALE GENOMIC DNA]</scope>
    <source>
        <strain evidence="3">Ta-2019</strain>
    </source>
</reference>
<gene>
    <name evidence="3" type="ORF">KI387_025780</name>
</gene>
<keyword evidence="4" id="KW-1185">Reference proteome</keyword>
<dbReference type="FunFam" id="3.90.640.10:FF:000003">
    <property type="entry name" value="Molecular chaperone DnaK"/>
    <property type="match status" value="1"/>
</dbReference>
<proteinExistence type="predicted"/>
<dbReference type="PANTHER" id="PTHR19375">
    <property type="entry name" value="HEAT SHOCK PROTEIN 70KDA"/>
    <property type="match status" value="1"/>
</dbReference>
<dbReference type="InterPro" id="IPR013126">
    <property type="entry name" value="Hsp_70_fam"/>
</dbReference>
<name>A0AA38L7N6_TAXCH</name>
<keyword evidence="1" id="KW-0547">Nucleotide-binding</keyword>
<dbReference type="GO" id="GO:0140662">
    <property type="term" value="F:ATP-dependent protein folding chaperone"/>
    <property type="evidence" value="ECO:0007669"/>
    <property type="project" value="InterPro"/>
</dbReference>
<protein>
    <recommendedName>
        <fullName evidence="5">Heat shock protein 70</fullName>
    </recommendedName>
</protein>
<evidence type="ECO:0000313" key="4">
    <source>
        <dbReference type="Proteomes" id="UP000824469"/>
    </source>
</evidence>
<dbReference type="Pfam" id="PF00012">
    <property type="entry name" value="HSP70"/>
    <property type="match status" value="1"/>
</dbReference>
<dbReference type="InterPro" id="IPR043129">
    <property type="entry name" value="ATPase_NBD"/>
</dbReference>
<evidence type="ECO:0000256" key="2">
    <source>
        <dbReference type="ARBA" id="ARBA00022840"/>
    </source>
</evidence>
<evidence type="ECO:0000313" key="3">
    <source>
        <dbReference type="EMBL" id="KAH9310745.1"/>
    </source>
</evidence>
<dbReference type="Gene3D" id="3.90.640.10">
    <property type="entry name" value="Actin, Chain A, domain 4"/>
    <property type="match status" value="1"/>
</dbReference>
<dbReference type="GO" id="GO:0005524">
    <property type="term" value="F:ATP binding"/>
    <property type="evidence" value="ECO:0007669"/>
    <property type="project" value="UniProtKB-KW"/>
</dbReference>
<dbReference type="AlphaFoldDB" id="A0AA38L7N6"/>
<dbReference type="SUPFAM" id="SSF53067">
    <property type="entry name" value="Actin-like ATPase domain"/>
    <property type="match status" value="1"/>
</dbReference>
<sequence>MVNHFVQEFRRKYKKDIIGNTRSLRRLRRACEREKRTLLSTTQATIEIDSLYE</sequence>
<evidence type="ECO:0008006" key="5">
    <source>
        <dbReference type="Google" id="ProtNLM"/>
    </source>
</evidence>
<dbReference type="SMR" id="A0AA38L7N6"/>
<dbReference type="Proteomes" id="UP000824469">
    <property type="component" value="Unassembled WGS sequence"/>
</dbReference>